<dbReference type="GO" id="GO:0035371">
    <property type="term" value="C:microtubule plus-end"/>
    <property type="evidence" value="ECO:0007669"/>
    <property type="project" value="TreeGrafter"/>
</dbReference>
<organism evidence="2 3">
    <name type="scientific">Branchiostoma lanceolatum</name>
    <name type="common">Common lancelet</name>
    <name type="synonym">Amphioxus lanceolatum</name>
    <dbReference type="NCBI Taxonomy" id="7740"/>
    <lineage>
        <taxon>Eukaryota</taxon>
        <taxon>Metazoa</taxon>
        <taxon>Chordata</taxon>
        <taxon>Cephalochordata</taxon>
        <taxon>Leptocardii</taxon>
        <taxon>Amphioxiformes</taxon>
        <taxon>Branchiostomatidae</taxon>
        <taxon>Branchiostoma</taxon>
    </lineage>
</organism>
<accession>A0A8K0EBF5</accession>
<evidence type="ECO:0000313" key="2">
    <source>
        <dbReference type="EMBL" id="CAH1245029.1"/>
    </source>
</evidence>
<dbReference type="AlphaFoldDB" id="A0A8K0EBF5"/>
<dbReference type="PROSITE" id="PS50245">
    <property type="entry name" value="CAP_GLY_2"/>
    <property type="match status" value="1"/>
</dbReference>
<dbReference type="EMBL" id="OV696699">
    <property type="protein sequence ID" value="CAH1245029.1"/>
    <property type="molecule type" value="Genomic_DNA"/>
</dbReference>
<dbReference type="PANTHER" id="PTHR18916:SF90">
    <property type="entry name" value="CAP-GLY DOMAIN-CONTAINING PROTEIN"/>
    <property type="match status" value="1"/>
</dbReference>
<feature type="domain" description="CAP-Gly" evidence="1">
    <location>
        <begin position="55"/>
        <end position="97"/>
    </location>
</feature>
<dbReference type="GO" id="GO:0005938">
    <property type="term" value="C:cell cortex"/>
    <property type="evidence" value="ECO:0007669"/>
    <property type="project" value="TreeGrafter"/>
</dbReference>
<sequence length="249" mass="28643">MFFQISSLTFSCFPFFQIQLKKSTAMVLFINVHVGQRVEVLYHGRVEHGTVRYTGHLNGMRGNWVGVEFDFQVGKHNGTFLGRHYFSCKDGHGVFLHASRLRFESTMGRWTHDPYRTVSPVSEYDPLLFGERERPEVRRPASVTRSYKDQAVEAFPGVRSIFSSPRNYHLSHSVGNHIPAATMRPQSAMSAFSYTSSPVHEEYDPYERQFISSPTIPKTHMPHSAQIAMARRGGWDRYGLSLPRELTYY</sequence>
<dbReference type="InterPro" id="IPR000938">
    <property type="entry name" value="CAP-Gly_domain"/>
</dbReference>
<dbReference type="GO" id="GO:0051010">
    <property type="term" value="F:microtubule plus-end binding"/>
    <property type="evidence" value="ECO:0007669"/>
    <property type="project" value="TreeGrafter"/>
</dbReference>
<protein>
    <submittedName>
        <fullName evidence="2">DCTN1 protein</fullName>
    </submittedName>
</protein>
<dbReference type="Pfam" id="PF01302">
    <property type="entry name" value="CAP_GLY"/>
    <property type="match status" value="1"/>
</dbReference>
<dbReference type="Proteomes" id="UP000838412">
    <property type="component" value="Chromosome 14"/>
</dbReference>
<reference evidence="2" key="1">
    <citation type="submission" date="2022-01" db="EMBL/GenBank/DDBJ databases">
        <authorList>
            <person name="Braso-Vives M."/>
        </authorList>
    </citation>
    <scope>NUCLEOTIDE SEQUENCE</scope>
</reference>
<proteinExistence type="predicted"/>
<gene>
    <name evidence="2" type="primary">DCTN1</name>
    <name evidence="2" type="ORF">BLAG_LOCUS7498</name>
</gene>
<dbReference type="GO" id="GO:0005634">
    <property type="term" value="C:nucleus"/>
    <property type="evidence" value="ECO:0007669"/>
    <property type="project" value="TreeGrafter"/>
</dbReference>
<name>A0A8K0EBF5_BRALA</name>
<evidence type="ECO:0000313" key="3">
    <source>
        <dbReference type="Proteomes" id="UP000838412"/>
    </source>
</evidence>
<dbReference type="PANTHER" id="PTHR18916">
    <property type="entry name" value="DYNACTIN 1-RELATED MICROTUBULE-BINDING"/>
    <property type="match status" value="1"/>
</dbReference>
<dbReference type="GO" id="GO:0031122">
    <property type="term" value="P:cytoplasmic microtubule organization"/>
    <property type="evidence" value="ECO:0007669"/>
    <property type="project" value="TreeGrafter"/>
</dbReference>
<dbReference type="OrthoDB" id="2130750at2759"/>
<dbReference type="InterPro" id="IPR036859">
    <property type="entry name" value="CAP-Gly_dom_sf"/>
</dbReference>
<dbReference type="PROSITE" id="PS00845">
    <property type="entry name" value="CAP_GLY_1"/>
    <property type="match status" value="1"/>
</dbReference>
<dbReference type="SUPFAM" id="SSF74924">
    <property type="entry name" value="Cap-Gly domain"/>
    <property type="match status" value="1"/>
</dbReference>
<keyword evidence="3" id="KW-1185">Reference proteome</keyword>
<dbReference type="SMART" id="SM01052">
    <property type="entry name" value="CAP_GLY"/>
    <property type="match status" value="1"/>
</dbReference>
<evidence type="ECO:0000259" key="1">
    <source>
        <dbReference type="PROSITE" id="PS50245"/>
    </source>
</evidence>
<dbReference type="Gene3D" id="2.30.30.190">
    <property type="entry name" value="CAP Gly-rich-like domain"/>
    <property type="match status" value="1"/>
</dbReference>